<evidence type="ECO:0000313" key="2">
    <source>
        <dbReference type="EMBL" id="TBU21981.1"/>
    </source>
</evidence>
<dbReference type="InterPro" id="IPR029032">
    <property type="entry name" value="AhpD-like"/>
</dbReference>
<name>A0A4Q9M8I6_9APHY</name>
<accession>A0A4Q9M8I6</accession>
<proteinExistence type="predicted"/>
<dbReference type="PANTHER" id="PTHR34846:SF11">
    <property type="entry name" value="4-CARBOXYMUCONOLACTONE DECARBOXYLASE FAMILY PROTEIN (AFU_ORTHOLOGUE AFUA_6G11590)"/>
    <property type="match status" value="1"/>
</dbReference>
<dbReference type="Pfam" id="PF02627">
    <property type="entry name" value="CMD"/>
    <property type="match status" value="1"/>
</dbReference>
<organism evidence="2">
    <name type="scientific">Dichomitus squalens</name>
    <dbReference type="NCBI Taxonomy" id="114155"/>
    <lineage>
        <taxon>Eukaryota</taxon>
        <taxon>Fungi</taxon>
        <taxon>Dikarya</taxon>
        <taxon>Basidiomycota</taxon>
        <taxon>Agaricomycotina</taxon>
        <taxon>Agaricomycetes</taxon>
        <taxon>Polyporales</taxon>
        <taxon>Polyporaceae</taxon>
        <taxon>Dichomitus</taxon>
    </lineage>
</organism>
<sequence>MPAVPYLPQDISSSLANDIRARRGAGGLLPLDRILLHAPPIAEGWSKLLGAVRTGSILEDDLREIIILRVAARNGASFIWIHHEQLARAAGVSTEQLTRIGDIETPLPELSHLTSSGPGQFSVPQAAVLQLAEDMTTKVHLGRDGILPTLTAFQQSPLRDPDNLHRKVVEAVSTCAAYNMTSRFVVALDVDDRANIPCPVPGLAAQPVSSHPGLPSGVLASTSVNDLYFGEQAEE</sequence>
<gene>
    <name evidence="2" type="ORF">BD311DRAFT_771218</name>
</gene>
<protein>
    <submittedName>
        <fullName evidence="2">AhpD-like protein</fullName>
    </submittedName>
</protein>
<dbReference type="InterPro" id="IPR003779">
    <property type="entry name" value="CMD-like"/>
</dbReference>
<dbReference type="Proteomes" id="UP000292957">
    <property type="component" value="Unassembled WGS sequence"/>
</dbReference>
<dbReference type="OrthoDB" id="9998495at2759"/>
<dbReference type="GO" id="GO:0051920">
    <property type="term" value="F:peroxiredoxin activity"/>
    <property type="evidence" value="ECO:0007669"/>
    <property type="project" value="InterPro"/>
</dbReference>
<feature type="domain" description="Carboxymuconolactone decarboxylase-like" evidence="1">
    <location>
        <begin position="39"/>
        <end position="98"/>
    </location>
</feature>
<dbReference type="SUPFAM" id="SSF69118">
    <property type="entry name" value="AhpD-like"/>
    <property type="match status" value="1"/>
</dbReference>
<dbReference type="PANTHER" id="PTHR34846">
    <property type="entry name" value="4-CARBOXYMUCONOLACTONE DECARBOXYLASE FAMILY PROTEIN (AFU_ORTHOLOGUE AFUA_6G11590)"/>
    <property type="match status" value="1"/>
</dbReference>
<evidence type="ECO:0000259" key="1">
    <source>
        <dbReference type="Pfam" id="PF02627"/>
    </source>
</evidence>
<dbReference type="Gene3D" id="1.20.1290.10">
    <property type="entry name" value="AhpD-like"/>
    <property type="match status" value="1"/>
</dbReference>
<dbReference type="AlphaFoldDB" id="A0A4Q9M8I6"/>
<dbReference type="EMBL" id="ML143564">
    <property type="protein sequence ID" value="TBU21981.1"/>
    <property type="molecule type" value="Genomic_DNA"/>
</dbReference>
<reference evidence="2" key="1">
    <citation type="submission" date="2019-01" db="EMBL/GenBank/DDBJ databases">
        <title>Draft genome sequences of three monokaryotic isolates of the white-rot basidiomycete fungus Dichomitus squalens.</title>
        <authorList>
            <consortium name="DOE Joint Genome Institute"/>
            <person name="Lopez S.C."/>
            <person name="Andreopoulos B."/>
            <person name="Pangilinan J."/>
            <person name="Lipzen A."/>
            <person name="Riley R."/>
            <person name="Ahrendt S."/>
            <person name="Ng V."/>
            <person name="Barry K."/>
            <person name="Daum C."/>
            <person name="Grigoriev I.V."/>
            <person name="Hilden K.S."/>
            <person name="Makela M.R."/>
            <person name="de Vries R.P."/>
        </authorList>
    </citation>
    <scope>NUCLEOTIDE SEQUENCE [LARGE SCALE GENOMIC DNA]</scope>
    <source>
        <strain evidence="2">OM18370.1</strain>
    </source>
</reference>